<dbReference type="AlphaFoldDB" id="A0A1Y2HJH0"/>
<dbReference type="EMBL" id="MCFL01000026">
    <property type="protein sequence ID" value="ORZ34730.1"/>
    <property type="molecule type" value="Genomic_DNA"/>
</dbReference>
<comment type="caution">
    <text evidence="1">The sequence shown here is derived from an EMBL/GenBank/DDBJ whole genome shotgun (WGS) entry which is preliminary data.</text>
</comment>
<accession>A0A1Y2HJH0</accession>
<dbReference type="InterPro" id="IPR036770">
    <property type="entry name" value="Ankyrin_rpt-contain_sf"/>
</dbReference>
<reference evidence="1 2" key="1">
    <citation type="submission" date="2016-07" db="EMBL/GenBank/DDBJ databases">
        <title>Pervasive Adenine N6-methylation of Active Genes in Fungi.</title>
        <authorList>
            <consortium name="DOE Joint Genome Institute"/>
            <person name="Mondo S.J."/>
            <person name="Dannebaum R.O."/>
            <person name="Kuo R.C."/>
            <person name="Labutti K."/>
            <person name="Haridas S."/>
            <person name="Kuo A."/>
            <person name="Salamov A."/>
            <person name="Ahrendt S.R."/>
            <person name="Lipzen A."/>
            <person name="Sullivan W."/>
            <person name="Andreopoulos W.B."/>
            <person name="Clum A."/>
            <person name="Lindquist E."/>
            <person name="Daum C."/>
            <person name="Ramamoorthy G.K."/>
            <person name="Gryganskyi A."/>
            <person name="Culley D."/>
            <person name="Magnuson J.K."/>
            <person name="James T.Y."/>
            <person name="O'Malley M.A."/>
            <person name="Stajich J.E."/>
            <person name="Spatafora J.W."/>
            <person name="Visel A."/>
            <person name="Grigoriev I.V."/>
        </authorList>
    </citation>
    <scope>NUCLEOTIDE SEQUENCE [LARGE SCALE GENOMIC DNA]</scope>
    <source>
        <strain evidence="1 2">PL171</strain>
    </source>
</reference>
<evidence type="ECO:0000313" key="2">
    <source>
        <dbReference type="Proteomes" id="UP000193411"/>
    </source>
</evidence>
<gene>
    <name evidence="1" type="ORF">BCR44DRAFT_33557</name>
</gene>
<dbReference type="SUPFAM" id="SSF140860">
    <property type="entry name" value="Pseudo ankyrin repeat-like"/>
    <property type="match status" value="1"/>
</dbReference>
<name>A0A1Y2HJH0_9FUNG</name>
<dbReference type="Proteomes" id="UP000193411">
    <property type="component" value="Unassembled WGS sequence"/>
</dbReference>
<evidence type="ECO:0000313" key="1">
    <source>
        <dbReference type="EMBL" id="ORZ34730.1"/>
    </source>
</evidence>
<dbReference type="Gene3D" id="1.25.40.20">
    <property type="entry name" value="Ankyrin repeat-containing domain"/>
    <property type="match status" value="1"/>
</dbReference>
<protein>
    <submittedName>
        <fullName evidence="1">Uncharacterized protein</fullName>
    </submittedName>
</protein>
<organism evidence="1 2">
    <name type="scientific">Catenaria anguillulae PL171</name>
    <dbReference type="NCBI Taxonomy" id="765915"/>
    <lineage>
        <taxon>Eukaryota</taxon>
        <taxon>Fungi</taxon>
        <taxon>Fungi incertae sedis</taxon>
        <taxon>Blastocladiomycota</taxon>
        <taxon>Blastocladiomycetes</taxon>
        <taxon>Blastocladiales</taxon>
        <taxon>Catenariaceae</taxon>
        <taxon>Catenaria</taxon>
    </lineage>
</organism>
<proteinExistence type="predicted"/>
<sequence>MHSMYLSSSLPMPSSATSPRPIQCEAIEVGFAALSLKHPLAATSAESDATTLTDELLNLVLVHTIRSTRGKHNHARLGQLLVAAPAQQCPDLLSAVLTQAWWLDLDAASRNGAGGQATVHALDRLMTLARRGVWTLQYSRRGLAVAAKRADVPVLGWWYRQRTNPEIVAGSVFSFVDLTLDDMVQSMHEHVAEAAVYEALHWFFVQHFQVDMAMVADHESFASASRGRTVNRQQAQRLIRTAAMRGFETVLRGIALKIASPGVAAMGVDNWVRIVAGGHVKCADMVWTYAPIPESLGRRSRDTLVGLTHAAFASGSSHMICWCANQFPAFTSANNVRHFGSSVAICAYIAGVAQCLTAASVGGHLGLVQELIRDLRASGNVDYLKDHDIAADEIIKLGHLEVVEWWDMHGKEFNIDLELQQAKYTMTLVVRAGNLPMFNWWWATTASTFGDDDDAQLLTKLISEAAKNGHVEMVNHLVAIAKQQTTSKTDFLTQAIYGLVQAATESGNVAVLDWWLESENRMANQPVVVTVPPKLEWLKTASRLGHVRVLQWWLTVNSSEVSAWVPELVTAATCADQASTICFLLGERGPLDSESDLAVEAGQVWAGFLAGISETKVQTMRGEVLALLLQRWPHVLRGHSRAGQVKQRLEQLSLVGLARYWTRMFPEFE</sequence>
<keyword evidence="2" id="KW-1185">Reference proteome</keyword>